<evidence type="ECO:0000313" key="2">
    <source>
        <dbReference type="Proteomes" id="UP000554482"/>
    </source>
</evidence>
<dbReference type="EMBL" id="JABWDY010019890">
    <property type="protein sequence ID" value="KAF5193568.1"/>
    <property type="molecule type" value="Genomic_DNA"/>
</dbReference>
<keyword evidence="2" id="KW-1185">Reference proteome</keyword>
<dbReference type="AlphaFoldDB" id="A0A7J6W9Q1"/>
<evidence type="ECO:0000313" key="1">
    <source>
        <dbReference type="EMBL" id="KAF5193568.1"/>
    </source>
</evidence>
<name>A0A7J6W9Q1_THATH</name>
<organism evidence="1 2">
    <name type="scientific">Thalictrum thalictroides</name>
    <name type="common">Rue-anemone</name>
    <name type="synonym">Anemone thalictroides</name>
    <dbReference type="NCBI Taxonomy" id="46969"/>
    <lineage>
        <taxon>Eukaryota</taxon>
        <taxon>Viridiplantae</taxon>
        <taxon>Streptophyta</taxon>
        <taxon>Embryophyta</taxon>
        <taxon>Tracheophyta</taxon>
        <taxon>Spermatophyta</taxon>
        <taxon>Magnoliopsida</taxon>
        <taxon>Ranunculales</taxon>
        <taxon>Ranunculaceae</taxon>
        <taxon>Thalictroideae</taxon>
        <taxon>Thalictrum</taxon>
    </lineage>
</organism>
<accession>A0A7J6W9Q1</accession>
<dbReference type="Proteomes" id="UP000554482">
    <property type="component" value="Unassembled WGS sequence"/>
</dbReference>
<protein>
    <submittedName>
        <fullName evidence="1">Uncharacterized protein</fullName>
    </submittedName>
</protein>
<proteinExistence type="predicted"/>
<comment type="caution">
    <text evidence="1">The sequence shown here is derived from an EMBL/GenBank/DDBJ whole genome shotgun (WGS) entry which is preliminary data.</text>
</comment>
<sequence>MGFTSSFDLALEDFMCIICWLLEFIYTLYRGCIIAYLDKIPHPDKALNELKMKFEFSGIMGFLGRDLLSSAYDLFDGHGMQQDLEEFQLKMIRYRISSRV</sequence>
<gene>
    <name evidence="1" type="ORF">FRX31_016847</name>
</gene>
<reference evidence="1 2" key="1">
    <citation type="submission" date="2020-06" db="EMBL/GenBank/DDBJ databases">
        <title>Transcriptomic and genomic resources for Thalictrum thalictroides and T. hernandezii: Facilitating candidate gene discovery in an emerging model plant lineage.</title>
        <authorList>
            <person name="Arias T."/>
            <person name="Riano-Pachon D.M."/>
            <person name="Di Stilio V.S."/>
        </authorList>
    </citation>
    <scope>NUCLEOTIDE SEQUENCE [LARGE SCALE GENOMIC DNA]</scope>
    <source>
        <strain evidence="2">cv. WT478/WT964</strain>
        <tissue evidence="1">Leaves</tissue>
    </source>
</reference>